<evidence type="ECO:0000313" key="3">
    <source>
        <dbReference type="EMBL" id="CAD8123910.1"/>
    </source>
</evidence>
<proteinExistence type="predicted"/>
<evidence type="ECO:0000256" key="1">
    <source>
        <dbReference type="SAM" id="Phobius"/>
    </source>
</evidence>
<reference evidence="3" key="1">
    <citation type="submission" date="2021-01" db="EMBL/GenBank/DDBJ databases">
        <authorList>
            <consortium name="Genoscope - CEA"/>
            <person name="William W."/>
        </authorList>
    </citation>
    <scope>NUCLEOTIDE SEQUENCE</scope>
</reference>
<feature type="domain" description="H-type lectin" evidence="2">
    <location>
        <begin position="71"/>
        <end position="134"/>
    </location>
</feature>
<dbReference type="OrthoDB" id="299821at2759"/>
<feature type="transmembrane region" description="Helical" evidence="1">
    <location>
        <begin position="28"/>
        <end position="46"/>
    </location>
</feature>
<comment type="caution">
    <text evidence="3">The sequence shown here is derived from an EMBL/GenBank/DDBJ whole genome shotgun (WGS) entry which is preliminary data.</text>
</comment>
<sequence length="450" mass="52998">MQNNEIEQFEKQKLEINQKENIQKQIKMILILGQIFLYQVLGFITYDESTFRSFHLINQGFICFQNYQRTQMIRFRDSFEQIPKVILIPELFDIPTETVSYNLEIMSISEKNFTLKIKCTDGVVNGIHYRWLAIDDARIQVINQFNINEFEEKTFDHVNGNAQHYFVSLISLSYKGQVNFEVKVSEITESKVVIGITDPTQQLQNLVSLGYQIILGTEDMLQSYGIKETDQYNAYLSQYYPLKQQSWFIIPFQGFQSYPEDRMRLRKIYYSNETYKWYEITTVGCCCYLVHKHSPLWMSFVSTIQMTPFVFGKVKIKQMKDTQTNYINTFKAKILGQNEFIMDLGETKQIIHKDSQSIFLIIFAKCNPNDIVSIKFHYGQSSNIIFHTSKYKCDQSFQEIVFSVQLVQTSIAYQELIINLSEEKFEITQILYNQLLSKVKLFEIIKTAII</sequence>
<dbReference type="Pfam" id="PF09458">
    <property type="entry name" value="H_lectin"/>
    <property type="match status" value="1"/>
</dbReference>
<dbReference type="GO" id="GO:0007155">
    <property type="term" value="P:cell adhesion"/>
    <property type="evidence" value="ECO:0007669"/>
    <property type="project" value="InterPro"/>
</dbReference>
<keyword evidence="1" id="KW-0812">Transmembrane</keyword>
<dbReference type="InterPro" id="IPR019019">
    <property type="entry name" value="H-type_lectin_domain"/>
</dbReference>
<dbReference type="GO" id="GO:0030246">
    <property type="term" value="F:carbohydrate binding"/>
    <property type="evidence" value="ECO:0007669"/>
    <property type="project" value="InterPro"/>
</dbReference>
<dbReference type="EMBL" id="CAJJDN010000148">
    <property type="protein sequence ID" value="CAD8123910.1"/>
    <property type="molecule type" value="Genomic_DNA"/>
</dbReference>
<keyword evidence="1" id="KW-0472">Membrane</keyword>
<keyword evidence="4" id="KW-1185">Reference proteome</keyword>
<organism evidence="3 4">
    <name type="scientific">Paramecium sonneborni</name>
    <dbReference type="NCBI Taxonomy" id="65129"/>
    <lineage>
        <taxon>Eukaryota</taxon>
        <taxon>Sar</taxon>
        <taxon>Alveolata</taxon>
        <taxon>Ciliophora</taxon>
        <taxon>Intramacronucleata</taxon>
        <taxon>Oligohymenophorea</taxon>
        <taxon>Peniculida</taxon>
        <taxon>Parameciidae</taxon>
        <taxon>Paramecium</taxon>
    </lineage>
</organism>
<gene>
    <name evidence="3" type="ORF">PSON_ATCC_30995.1.T1480007</name>
</gene>
<protein>
    <recommendedName>
        <fullName evidence="2">H-type lectin domain-containing protein</fullName>
    </recommendedName>
</protein>
<name>A0A8S1RAF8_9CILI</name>
<dbReference type="AlphaFoldDB" id="A0A8S1RAF8"/>
<keyword evidence="1" id="KW-1133">Transmembrane helix</keyword>
<accession>A0A8S1RAF8</accession>
<evidence type="ECO:0000313" key="4">
    <source>
        <dbReference type="Proteomes" id="UP000692954"/>
    </source>
</evidence>
<dbReference type="Proteomes" id="UP000692954">
    <property type="component" value="Unassembled WGS sequence"/>
</dbReference>
<evidence type="ECO:0000259" key="2">
    <source>
        <dbReference type="Pfam" id="PF09458"/>
    </source>
</evidence>